<accession>A0A0G4FL80</accession>
<dbReference type="VEuPathDB" id="CryptoDB:Cvel_3469"/>
<dbReference type="EMBL" id="CDMZ01000452">
    <property type="protein sequence ID" value="CEM14671.1"/>
    <property type="molecule type" value="Genomic_DNA"/>
</dbReference>
<feature type="compositionally biased region" description="Acidic residues" evidence="1">
    <location>
        <begin position="70"/>
        <end position="92"/>
    </location>
</feature>
<gene>
    <name evidence="2" type="ORF">Cvel_3469</name>
</gene>
<protein>
    <submittedName>
        <fullName evidence="2">Uncharacterized protein</fullName>
    </submittedName>
</protein>
<proteinExistence type="predicted"/>
<evidence type="ECO:0000313" key="2">
    <source>
        <dbReference type="EMBL" id="CEM14671.1"/>
    </source>
</evidence>
<name>A0A0G4FL80_9ALVE</name>
<reference evidence="2" key="1">
    <citation type="submission" date="2014-11" db="EMBL/GenBank/DDBJ databases">
        <authorList>
            <person name="Otto D Thomas"/>
            <person name="Naeem Raeece"/>
        </authorList>
    </citation>
    <scope>NUCLEOTIDE SEQUENCE</scope>
</reference>
<feature type="region of interest" description="Disordered" evidence="1">
    <location>
        <begin position="25"/>
        <end position="122"/>
    </location>
</feature>
<organism evidence="2">
    <name type="scientific">Chromera velia CCMP2878</name>
    <dbReference type="NCBI Taxonomy" id="1169474"/>
    <lineage>
        <taxon>Eukaryota</taxon>
        <taxon>Sar</taxon>
        <taxon>Alveolata</taxon>
        <taxon>Colpodellida</taxon>
        <taxon>Chromeraceae</taxon>
        <taxon>Chromera</taxon>
    </lineage>
</organism>
<dbReference type="AlphaFoldDB" id="A0A0G4FL80"/>
<evidence type="ECO:0000256" key="1">
    <source>
        <dbReference type="SAM" id="MobiDB-lite"/>
    </source>
</evidence>
<sequence length="122" mass="12922">MRLHDRGFNSAWRRRQEVRVTPLIDRRQEEDQIEEGTAATTTGTLLIEEGTASRTSGSFLGRGDGRGGSEQEEGQGEEAEAVEGGGADEVEEGGGQTGTRHYVGGSDRSEGAPTGRPGFAEA</sequence>
<feature type="compositionally biased region" description="Low complexity" evidence="1">
    <location>
        <begin position="35"/>
        <end position="52"/>
    </location>
</feature>